<name>I3WBR2_THESW</name>
<dbReference type="GO" id="GO:0008641">
    <property type="term" value="F:ubiquitin-like modifier activating enzyme activity"/>
    <property type="evidence" value="ECO:0007669"/>
    <property type="project" value="InterPro"/>
</dbReference>
<gene>
    <name evidence="2" type="ordered locus">Tsac_2716</name>
</gene>
<keyword evidence="3" id="KW-1185">Reference proteome</keyword>
<dbReference type="KEGG" id="tsh:Tsac_2716"/>
<dbReference type="Pfam" id="PF00899">
    <property type="entry name" value="ThiF"/>
    <property type="match status" value="1"/>
</dbReference>
<dbReference type="AlphaFoldDB" id="I3WBR2"/>
<proteinExistence type="predicted"/>
<geneLocation type="plasmid" evidence="2 3">
    <name>pMU3262</name>
</geneLocation>
<dbReference type="SUPFAM" id="SSF69572">
    <property type="entry name" value="Activating enzymes of the ubiquitin-like proteins"/>
    <property type="match status" value="1"/>
</dbReference>
<dbReference type="InterPro" id="IPR000594">
    <property type="entry name" value="ThiF_NAD_FAD-bd"/>
</dbReference>
<dbReference type="Proteomes" id="UP000006178">
    <property type="component" value="Plasmid pMU3262"/>
</dbReference>
<dbReference type="RefSeq" id="WP_014759534.1">
    <property type="nucleotide sequence ID" value="NC_017998.1"/>
</dbReference>
<protein>
    <submittedName>
        <fullName evidence="2">UBA/THIF-type NAD/FAD binding protein</fullName>
    </submittedName>
</protein>
<keyword evidence="2" id="KW-0614">Plasmid</keyword>
<feature type="domain" description="THIF-type NAD/FAD binding fold" evidence="1">
    <location>
        <begin position="9"/>
        <end position="142"/>
    </location>
</feature>
<evidence type="ECO:0000313" key="3">
    <source>
        <dbReference type="Proteomes" id="UP000006178"/>
    </source>
</evidence>
<dbReference type="Gene3D" id="3.40.50.720">
    <property type="entry name" value="NAD(P)-binding Rossmann-like Domain"/>
    <property type="match status" value="1"/>
</dbReference>
<evidence type="ECO:0000313" key="2">
    <source>
        <dbReference type="EMBL" id="AFK94263.1"/>
    </source>
</evidence>
<dbReference type="CDD" id="cd01483">
    <property type="entry name" value="E1_enzyme_family"/>
    <property type="match status" value="1"/>
</dbReference>
<evidence type="ECO:0000259" key="1">
    <source>
        <dbReference type="Pfam" id="PF00899"/>
    </source>
</evidence>
<reference evidence="2 3" key="1">
    <citation type="journal article" date="2014" name="Appl. Environ. Microbiol.">
        <title>Profile of Secreted Hydrolases, Associated Proteins, and SlpA in Thermoanaerobacterium saccharolyticum during the Degradation of Hemicellulose.</title>
        <authorList>
            <person name="Currie D.H."/>
            <person name="Guss A.M."/>
            <person name="Herring C.D."/>
            <person name="Giannone R.J."/>
            <person name="Johnson C.M."/>
            <person name="Lankford P.K."/>
            <person name="Brown S.D."/>
            <person name="Hettich R.L."/>
            <person name="Lynd L.R."/>
        </authorList>
    </citation>
    <scope>NUCLEOTIDE SEQUENCE [LARGE SCALE GENOMIC DNA]</scope>
    <source>
        <strain evidence="3">DSM 8691 / JW/SL-YS485</strain>
    </source>
</reference>
<organism evidence="2 3">
    <name type="scientific">Thermoanaerobacterium saccharolyticum (strain DSM 8691 / JW/SL-YS485)</name>
    <dbReference type="NCBI Taxonomy" id="1094508"/>
    <lineage>
        <taxon>Bacteria</taxon>
        <taxon>Bacillati</taxon>
        <taxon>Bacillota</taxon>
        <taxon>Clostridia</taxon>
        <taxon>Thermoanaerobacterales</taxon>
        <taxon>Thermoanaerobacteraceae</taxon>
        <taxon>Thermoanaerobacterium</taxon>
    </lineage>
</organism>
<dbReference type="BioCyc" id="TSAC1094508:GLMA-2762-MONOMER"/>
<sequence>MSVVFDFTDIKDYNIVVCGLGGTGSNLVPFLCQTVAMNNEKNIHITLADGDMIESKNLRNQKFIEKDINKPKAEVLCSRYQRIYPNINLSYYDKYITDTAKLMELLLFRKSYRPLFPVLVGCVDNNATRQLFHKVFYDNNISDILYIDSGNGTDNMEGQIVIGLKRQGKTILSPVADVYPQILEDNDNIENEVGCVAHISEHPQNIATNLYAAITLFSILNNLLFFDKLNKHFYRFNASDGFIQNKDIFID</sequence>
<dbReference type="EMBL" id="CP003185">
    <property type="protein sequence ID" value="AFK94263.1"/>
    <property type="molecule type" value="Genomic_DNA"/>
</dbReference>
<accession>I3WBR2</accession>
<dbReference type="InterPro" id="IPR035985">
    <property type="entry name" value="Ubiquitin-activating_enz"/>
</dbReference>
<dbReference type="PATRIC" id="fig|1094508.3.peg.2750"/>